<dbReference type="EnsemblPlants" id="TuG1812G0700004469.01.T01">
    <property type="protein sequence ID" value="TuG1812G0700004469.01.T01.cds248603"/>
    <property type="gene ID" value="TuG1812G0700004469.01"/>
</dbReference>
<evidence type="ECO:0000313" key="1">
    <source>
        <dbReference type="EnsemblPlants" id="TuG1812G0700004469.01.T01.cds248603"/>
    </source>
</evidence>
<dbReference type="AlphaFoldDB" id="A0A8R7R653"/>
<reference evidence="1" key="2">
    <citation type="submission" date="2018-03" db="EMBL/GenBank/DDBJ databases">
        <title>The Triticum urartu genome reveals the dynamic nature of wheat genome evolution.</title>
        <authorList>
            <person name="Ling H."/>
            <person name="Ma B."/>
            <person name="Shi X."/>
            <person name="Liu H."/>
            <person name="Dong L."/>
            <person name="Sun H."/>
            <person name="Cao Y."/>
            <person name="Gao Q."/>
            <person name="Zheng S."/>
            <person name="Li Y."/>
            <person name="Yu Y."/>
            <person name="Du H."/>
            <person name="Qi M."/>
            <person name="Li Y."/>
            <person name="Yu H."/>
            <person name="Cui Y."/>
            <person name="Wang N."/>
            <person name="Chen C."/>
            <person name="Wu H."/>
            <person name="Zhao Y."/>
            <person name="Zhang J."/>
            <person name="Li Y."/>
            <person name="Zhou W."/>
            <person name="Zhang B."/>
            <person name="Hu W."/>
            <person name="Eijk M."/>
            <person name="Tang J."/>
            <person name="Witsenboer H."/>
            <person name="Zhao S."/>
            <person name="Li Z."/>
            <person name="Zhang A."/>
            <person name="Wang D."/>
            <person name="Liang C."/>
        </authorList>
    </citation>
    <scope>NUCLEOTIDE SEQUENCE [LARGE SCALE GENOMIC DNA]</scope>
    <source>
        <strain evidence="1">cv. G1812</strain>
    </source>
</reference>
<evidence type="ECO:0000313" key="2">
    <source>
        <dbReference type="Proteomes" id="UP000015106"/>
    </source>
</evidence>
<dbReference type="Proteomes" id="UP000015106">
    <property type="component" value="Chromosome 7"/>
</dbReference>
<keyword evidence="2" id="KW-1185">Reference proteome</keyword>
<protein>
    <submittedName>
        <fullName evidence="1">Uncharacterized protein</fullName>
    </submittedName>
</protein>
<sequence>MLSEAKWNSYGFLCSKVWNSVLWSYEAHDENVLGKRAANMLIDAGRRKKEWYPGGTSHQYY</sequence>
<name>A0A8R7R653_TRIUA</name>
<organism evidence="1 2">
    <name type="scientific">Triticum urartu</name>
    <name type="common">Red wild einkorn</name>
    <name type="synonym">Crithodium urartu</name>
    <dbReference type="NCBI Taxonomy" id="4572"/>
    <lineage>
        <taxon>Eukaryota</taxon>
        <taxon>Viridiplantae</taxon>
        <taxon>Streptophyta</taxon>
        <taxon>Embryophyta</taxon>
        <taxon>Tracheophyta</taxon>
        <taxon>Spermatophyta</taxon>
        <taxon>Magnoliopsida</taxon>
        <taxon>Liliopsida</taxon>
        <taxon>Poales</taxon>
        <taxon>Poaceae</taxon>
        <taxon>BOP clade</taxon>
        <taxon>Pooideae</taxon>
        <taxon>Triticodae</taxon>
        <taxon>Triticeae</taxon>
        <taxon>Triticinae</taxon>
        <taxon>Triticum</taxon>
    </lineage>
</organism>
<dbReference type="Gramene" id="TuG1812G0700004469.01.T01">
    <property type="protein sequence ID" value="TuG1812G0700004469.01.T01.cds248603"/>
    <property type="gene ID" value="TuG1812G0700004469.01"/>
</dbReference>
<reference evidence="2" key="1">
    <citation type="journal article" date="2013" name="Nature">
        <title>Draft genome of the wheat A-genome progenitor Triticum urartu.</title>
        <authorList>
            <person name="Ling H.Q."/>
            <person name="Zhao S."/>
            <person name="Liu D."/>
            <person name="Wang J."/>
            <person name="Sun H."/>
            <person name="Zhang C."/>
            <person name="Fan H."/>
            <person name="Li D."/>
            <person name="Dong L."/>
            <person name="Tao Y."/>
            <person name="Gao C."/>
            <person name="Wu H."/>
            <person name="Li Y."/>
            <person name="Cui Y."/>
            <person name="Guo X."/>
            <person name="Zheng S."/>
            <person name="Wang B."/>
            <person name="Yu K."/>
            <person name="Liang Q."/>
            <person name="Yang W."/>
            <person name="Lou X."/>
            <person name="Chen J."/>
            <person name="Feng M."/>
            <person name="Jian J."/>
            <person name="Zhang X."/>
            <person name="Luo G."/>
            <person name="Jiang Y."/>
            <person name="Liu J."/>
            <person name="Wang Z."/>
            <person name="Sha Y."/>
            <person name="Zhang B."/>
            <person name="Wu H."/>
            <person name="Tang D."/>
            <person name="Shen Q."/>
            <person name="Xue P."/>
            <person name="Zou S."/>
            <person name="Wang X."/>
            <person name="Liu X."/>
            <person name="Wang F."/>
            <person name="Yang Y."/>
            <person name="An X."/>
            <person name="Dong Z."/>
            <person name="Zhang K."/>
            <person name="Zhang X."/>
            <person name="Luo M.C."/>
            <person name="Dvorak J."/>
            <person name="Tong Y."/>
            <person name="Wang J."/>
            <person name="Yang H."/>
            <person name="Li Z."/>
            <person name="Wang D."/>
            <person name="Zhang A."/>
            <person name="Wang J."/>
        </authorList>
    </citation>
    <scope>NUCLEOTIDE SEQUENCE</scope>
    <source>
        <strain evidence="2">cv. G1812</strain>
    </source>
</reference>
<reference evidence="1" key="3">
    <citation type="submission" date="2022-06" db="UniProtKB">
        <authorList>
            <consortium name="EnsemblPlants"/>
        </authorList>
    </citation>
    <scope>IDENTIFICATION</scope>
</reference>
<accession>A0A8R7R653</accession>
<proteinExistence type="predicted"/>